<dbReference type="NCBIfam" id="TIGR01266">
    <property type="entry name" value="fum_ac_acetase"/>
    <property type="match status" value="1"/>
</dbReference>
<keyword evidence="9" id="KW-0828">Tyrosine catabolism</keyword>
<feature type="binding site" evidence="13">
    <location>
        <position position="205"/>
    </location>
    <ligand>
        <name>Ca(2+)</name>
        <dbReference type="ChEBI" id="CHEBI:29108"/>
    </ligand>
</feature>
<dbReference type="PANTHER" id="PTHR43069:SF2">
    <property type="entry name" value="FUMARYLACETOACETASE"/>
    <property type="match status" value="1"/>
</dbReference>
<dbReference type="PANTHER" id="PTHR43069">
    <property type="entry name" value="FUMARYLACETOACETASE"/>
    <property type="match status" value="1"/>
</dbReference>
<evidence type="ECO:0000256" key="10">
    <source>
        <dbReference type="ARBA" id="ARBA00023232"/>
    </source>
</evidence>
<evidence type="ECO:0000259" key="15">
    <source>
        <dbReference type="Pfam" id="PF09298"/>
    </source>
</evidence>
<feature type="binding site" evidence="12">
    <location>
        <position position="250"/>
    </location>
    <ligand>
        <name>substrate</name>
    </ligand>
</feature>
<accession>A0A369KZY2</accession>
<protein>
    <recommendedName>
        <fullName evidence="4">fumarylacetoacetase</fullName>
        <ecNumber evidence="4">3.7.1.2</ecNumber>
    </recommendedName>
</protein>
<feature type="binding site" evidence="13">
    <location>
        <position position="207"/>
    </location>
    <ligand>
        <name>Ca(2+)</name>
        <dbReference type="ChEBI" id="CHEBI:29108"/>
    </ligand>
</feature>
<keyword evidence="10" id="KW-0585">Phenylalanine catabolism</keyword>
<evidence type="ECO:0000256" key="12">
    <source>
        <dbReference type="PIRSR" id="PIRSR605959-2"/>
    </source>
</evidence>
<gene>
    <name evidence="16" type="primary">fahA</name>
    <name evidence="16" type="ORF">DCC88_03470</name>
</gene>
<feature type="domain" description="Fumarylacetoacetase-like C-terminal" evidence="14">
    <location>
        <begin position="131"/>
        <end position="400"/>
    </location>
</feature>
<evidence type="ECO:0000256" key="3">
    <source>
        <dbReference type="ARBA" id="ARBA00004782"/>
    </source>
</evidence>
<evidence type="ECO:0000313" key="17">
    <source>
        <dbReference type="Proteomes" id="UP000253934"/>
    </source>
</evidence>
<reference evidence="16" key="1">
    <citation type="submission" date="2018-04" db="EMBL/GenBank/DDBJ databases">
        <title>Draft genome sequence of the Candidatus Spirobacillus cienkowskii, a pathogen of freshwater Daphnia species, reconstructed from hemolymph metagenomic reads.</title>
        <authorList>
            <person name="Bresciani L."/>
            <person name="Lemos L.N."/>
            <person name="Wale N."/>
            <person name="Lin J.Y."/>
            <person name="Fernandes G.R."/>
            <person name="Duffy M.A."/>
            <person name="Rodrigues J.M."/>
        </authorList>
    </citation>
    <scope>NUCLEOTIDE SEQUENCE [LARGE SCALE GENOMIC DNA]</scope>
    <source>
        <strain evidence="16">Binning01</strain>
    </source>
</reference>
<dbReference type="InterPro" id="IPR011234">
    <property type="entry name" value="Fumarylacetoacetase-like_C"/>
</dbReference>
<organism evidence="16 17">
    <name type="scientific">Spirobacillus cienkowskii</name>
    <dbReference type="NCBI Taxonomy" id="495820"/>
    <lineage>
        <taxon>Bacteria</taxon>
        <taxon>Pseudomonadati</taxon>
        <taxon>Bdellovibrionota</taxon>
        <taxon>Oligoflexia</taxon>
        <taxon>Silvanigrellales</taxon>
        <taxon>Spirobacillus</taxon>
    </lineage>
</organism>
<evidence type="ECO:0000256" key="5">
    <source>
        <dbReference type="ARBA" id="ARBA00022723"/>
    </source>
</evidence>
<keyword evidence="7 13" id="KW-0106">Calcium</keyword>
<dbReference type="SUPFAM" id="SSF63433">
    <property type="entry name" value="Fumarylacetoacetate hydrolase, FAH, N-terminal domain"/>
    <property type="match status" value="1"/>
</dbReference>
<feature type="binding site" evidence="13">
    <location>
        <position position="132"/>
    </location>
    <ligand>
        <name>Ca(2+)</name>
        <dbReference type="ChEBI" id="CHEBI:29108"/>
    </ligand>
</feature>
<feature type="binding site" evidence="13">
    <location>
        <position position="259"/>
    </location>
    <ligand>
        <name>Mg(2+)</name>
        <dbReference type="ChEBI" id="CHEBI:18420"/>
    </ligand>
</feature>
<keyword evidence="8 13" id="KW-0460">Magnesium</keyword>
<dbReference type="GO" id="GO:0006559">
    <property type="term" value="P:L-phenylalanine catabolic process"/>
    <property type="evidence" value="ECO:0007669"/>
    <property type="project" value="UniProtKB-UniPathway"/>
</dbReference>
<feature type="binding site" evidence="12">
    <location>
        <position position="356"/>
    </location>
    <ligand>
        <name>substrate</name>
    </ligand>
</feature>
<dbReference type="EMBL" id="QOVW01000030">
    <property type="protein sequence ID" value="RDB36756.1"/>
    <property type="molecule type" value="Genomic_DNA"/>
</dbReference>
<dbReference type="Proteomes" id="UP000253934">
    <property type="component" value="Unassembled WGS sequence"/>
</dbReference>
<dbReference type="GO" id="GO:0006572">
    <property type="term" value="P:L-tyrosine catabolic process"/>
    <property type="evidence" value="ECO:0007669"/>
    <property type="project" value="UniProtKB-KW"/>
</dbReference>
<proteinExistence type="predicted"/>
<dbReference type="GO" id="GO:0004334">
    <property type="term" value="F:fumarylacetoacetase activity"/>
    <property type="evidence" value="ECO:0007669"/>
    <property type="project" value="UniProtKB-EC"/>
</dbReference>
<dbReference type="InterPro" id="IPR015377">
    <property type="entry name" value="Fumarylacetoacetase_N"/>
</dbReference>
<sequence length="421" mass="47479">MQELNTWLDIPNIHDFSIYNIPFGVFYSDNNSKTARCGAALGDYIIDLNILHQYGYLDNISNLNKNIFEKNKLNDFLELGNQTCFAVRKEIQKIFSDPSSLLKNRPDHLNKILLNSQTQKMLLPIDVKDYVDFYSSLDHATNVGKMFRDENNPLLPNWKHIPIGYHGRSGSIIVSGTNFPRPRGQLCAPNSTTPSFGASQQLDFELEMAFITSKNTSIGDTITPNNAKDAIFGLTLFNDWSARDIQRWEYVPLGPFLGKSFASSMSPWVVTLDALEPFALPPLKKENSELEYLKCSKNGLYDITLEVYLQSKNMTSPMLLVTSNYKHMYWNLFQQLAHMTSNGTPIRVGDLYASGTISGPTRESFGSMLEIAWKGTQPIFLSDGTMRTFLHDGDTIVFKGFAQNDNFRVGFGSLYGTILSD</sequence>
<feature type="binding site" evidence="12">
    <location>
        <position position="134"/>
    </location>
    <ligand>
        <name>substrate</name>
    </ligand>
</feature>
<keyword evidence="17" id="KW-1185">Reference proteome</keyword>
<dbReference type="Gene3D" id="2.30.30.230">
    <property type="entry name" value="Fumarylacetoacetase, N-terminal domain"/>
    <property type="match status" value="1"/>
</dbReference>
<evidence type="ECO:0000256" key="8">
    <source>
        <dbReference type="ARBA" id="ARBA00022842"/>
    </source>
</evidence>
<feature type="binding site" evidence="13">
    <location>
        <position position="239"/>
    </location>
    <ligand>
        <name>Mg(2+)</name>
        <dbReference type="ChEBI" id="CHEBI:18420"/>
    </ligand>
</feature>
<evidence type="ECO:0000259" key="14">
    <source>
        <dbReference type="Pfam" id="PF01557"/>
    </source>
</evidence>
<feature type="binding site" evidence="13">
    <location>
        <position position="239"/>
    </location>
    <ligand>
        <name>Ca(2+)</name>
        <dbReference type="ChEBI" id="CHEBI:29108"/>
    </ligand>
</feature>
<dbReference type="Gene3D" id="3.90.850.10">
    <property type="entry name" value="Fumarylacetoacetase-like, C-terminal domain"/>
    <property type="match status" value="1"/>
</dbReference>
<feature type="active site" description="Proton acceptor" evidence="11">
    <location>
        <position position="139"/>
    </location>
</feature>
<evidence type="ECO:0000256" key="1">
    <source>
        <dbReference type="ARBA" id="ARBA00001913"/>
    </source>
</evidence>
<feature type="domain" description="Fumarylacetoacetase N-terminal" evidence="15">
    <location>
        <begin position="20"/>
        <end position="124"/>
    </location>
</feature>
<evidence type="ECO:0000256" key="7">
    <source>
        <dbReference type="ARBA" id="ARBA00022837"/>
    </source>
</evidence>
<comment type="cofactor">
    <cofactor evidence="1 13">
        <name>Ca(2+)</name>
        <dbReference type="ChEBI" id="CHEBI:29108"/>
    </cofactor>
</comment>
<evidence type="ECO:0000256" key="11">
    <source>
        <dbReference type="PIRSR" id="PIRSR605959-1"/>
    </source>
</evidence>
<evidence type="ECO:0000313" key="16">
    <source>
        <dbReference type="EMBL" id="RDB36756.1"/>
    </source>
</evidence>
<comment type="pathway">
    <text evidence="3">Amino-acid degradation; L-phenylalanine degradation; acetoacetate and fumarate from L-phenylalanine: step 6/6.</text>
</comment>
<name>A0A369KZY2_9BACT</name>
<keyword evidence="6 16" id="KW-0378">Hydrolase</keyword>
<feature type="binding site" evidence="12">
    <location>
        <position position="148"/>
    </location>
    <ligand>
        <name>substrate</name>
    </ligand>
</feature>
<keyword evidence="5 13" id="KW-0479">Metal-binding</keyword>
<comment type="cofactor">
    <cofactor evidence="2 13">
        <name>Mg(2+)</name>
        <dbReference type="ChEBI" id="CHEBI:18420"/>
    </cofactor>
</comment>
<dbReference type="InterPro" id="IPR005959">
    <property type="entry name" value="Fumarylacetoacetase"/>
</dbReference>
<comment type="caution">
    <text evidence="16">The sequence shown here is derived from an EMBL/GenBank/DDBJ whole genome shotgun (WGS) entry which is preliminary data.</text>
</comment>
<feature type="binding site" evidence="13">
    <location>
        <position position="263"/>
    </location>
    <ligand>
        <name>Mg(2+)</name>
        <dbReference type="ChEBI" id="CHEBI:18420"/>
    </ligand>
</feature>
<dbReference type="InterPro" id="IPR036462">
    <property type="entry name" value="Fumarylacetoacetase_N_sf"/>
</dbReference>
<dbReference type="SUPFAM" id="SSF56529">
    <property type="entry name" value="FAH"/>
    <property type="match status" value="1"/>
</dbReference>
<evidence type="ECO:0000256" key="13">
    <source>
        <dbReference type="PIRSR" id="PIRSR605959-3"/>
    </source>
</evidence>
<dbReference type="GO" id="GO:0046872">
    <property type="term" value="F:metal ion binding"/>
    <property type="evidence" value="ECO:0007669"/>
    <property type="project" value="UniProtKB-KW"/>
</dbReference>
<dbReference type="Pfam" id="PF09298">
    <property type="entry name" value="FAA_hydrolase_N"/>
    <property type="match status" value="1"/>
</dbReference>
<dbReference type="AlphaFoldDB" id="A0A369KZY2"/>
<dbReference type="UniPathway" id="UPA00139">
    <property type="reaction ID" value="UER00341"/>
</dbReference>
<feature type="binding site" evidence="12">
    <location>
        <position position="246"/>
    </location>
    <ligand>
        <name>substrate</name>
    </ligand>
</feature>
<evidence type="ECO:0000256" key="6">
    <source>
        <dbReference type="ARBA" id="ARBA00022801"/>
    </source>
</evidence>
<evidence type="ECO:0000256" key="4">
    <source>
        <dbReference type="ARBA" id="ARBA00012094"/>
    </source>
</evidence>
<dbReference type="EC" id="3.7.1.2" evidence="4"/>
<dbReference type="GO" id="GO:1902000">
    <property type="term" value="P:homogentisate catabolic process"/>
    <property type="evidence" value="ECO:0007669"/>
    <property type="project" value="TreeGrafter"/>
</dbReference>
<evidence type="ECO:0000256" key="9">
    <source>
        <dbReference type="ARBA" id="ARBA00022878"/>
    </source>
</evidence>
<dbReference type="InterPro" id="IPR036663">
    <property type="entry name" value="Fumarylacetoacetase_C_sf"/>
</dbReference>
<evidence type="ECO:0000256" key="2">
    <source>
        <dbReference type="ARBA" id="ARBA00001946"/>
    </source>
</evidence>
<dbReference type="RefSeq" id="WP_338635942.1">
    <property type="nucleotide sequence ID" value="NZ_CP146516.1"/>
</dbReference>
<dbReference type="Pfam" id="PF01557">
    <property type="entry name" value="FAA_hydrolase"/>
    <property type="match status" value="1"/>
</dbReference>